<feature type="region of interest" description="Disordered" evidence="2">
    <location>
        <begin position="468"/>
        <end position="495"/>
    </location>
</feature>
<proteinExistence type="predicted"/>
<feature type="compositionally biased region" description="Acidic residues" evidence="2">
    <location>
        <begin position="1103"/>
        <end position="1112"/>
    </location>
</feature>
<evidence type="ECO:0000256" key="2">
    <source>
        <dbReference type="SAM" id="MobiDB-lite"/>
    </source>
</evidence>
<sequence>MQQITEEQRKRSELNRLAALAKRRERGVSDHDPWKLFKCRKVSPEPNSSTDSFKCPPRPDLSGRVLKEAVQLADRFRVRLEICSADSFSVTPVAVEGLAFPGEAACLEIIDDCLSSIMQSHYTQNTGGGKACVYKLRDYDAVLRCFKMSKHIQCEEVPWSTLNVVVKLSDSFSSGRWTPCRPEHLSDEKVDELLQRLPNFLLDTLLPFQHEGVRFGLRRGGKCLIADEMGLGKTLQAIAIAGCFLNEGPVLVVCPAILRYAWAEEFEHWLPTCLPCDIHLVFGHLNNPARLVKCPKVVITSYTMLSRLRKSMSQQDWAVLIVDESHHVRCSKQISESDEIKAVLDVARTAKHTVLLSGTPSLSRPYDIFHQINMLWPGLLGKDKYDFAKNYCSVKSFRGIQGKVYKDYSRGVRLEELNVLLKQSVMIRRLKEDVLMQLPPKRRQVISLALKKSDFDFARGVTKVVEDTSTNKNSEHESLDSADKPNDDKSAGNSDGCKFSTDITDQELGLAKLSGFREWLSIHPIIADLNADEDTEKNISSHKMIVFAHHHKVLDAVQEFICEKGIEFVRIDGSILERDRQLAVQSFQTSKKVKIALVGILAGGTGLNLVAAHNVVFLELPKEPAHLLQAEDRAHRRGQTKAVNIYIFCAKDTSDESRWQKLNKSLHRVSSTVNGKYDAIHEIKAASFHPTEGSKEIALKNEKEICTRLSLHSEIDVKEAKDKSERVLFPANNEFHEIAKEGDVEPAGLVGAASVINSLRFEVSQYSGRIHLYTCSPGVDTRPKPLFENFRAEELESQHLSADCSQRMTHSIKDDPRYRPFLLEFIQEWNNLRPIEQKKLLAKPLQLPLSVELCCLNNSINHDLGGLLKGKSKKRTTSLHEISYPLPTDAVWRKISLFSGRGKKEKVYEQGWTLSDEPLCKLCQTICKGKNAKVPEYFEDLFCNLSCYEEFRLRTSNRSLREGLFQMEHGICTSCRLDCHKLVEHIKRLPLERREAYIKKVAPDLAVRPKLLEKLVREPCEGNAWHADHIVPVYLGGGECKLENMRTLCVVCHARVTKEQCAERRSTRLKAKKQLKELMNDLRSVQNLKQDYSEEKESKQMTEDDAVEDDLLIDVPGSSYCNSRNINSGSEEHERNSKTTESSHLGSACIVKDISIGVEEHERNSNNAEFGHIDGTFSVAKNSSTARQEHERNSTL</sequence>
<dbReference type="InterPro" id="IPR000330">
    <property type="entry name" value="SNF2_N"/>
</dbReference>
<keyword evidence="1" id="KW-0378">Hydrolase</keyword>
<dbReference type="CDD" id="cd18010">
    <property type="entry name" value="DEXHc_HARP_SMARCAL1"/>
    <property type="match status" value="1"/>
</dbReference>
<evidence type="ECO:0000259" key="3">
    <source>
        <dbReference type="PROSITE" id="PS51192"/>
    </source>
</evidence>
<dbReference type="GO" id="GO:0003676">
    <property type="term" value="F:nucleic acid binding"/>
    <property type="evidence" value="ECO:0007669"/>
    <property type="project" value="InterPro"/>
</dbReference>
<dbReference type="GO" id="GO:0006281">
    <property type="term" value="P:DNA repair"/>
    <property type="evidence" value="ECO:0007669"/>
    <property type="project" value="TreeGrafter"/>
</dbReference>
<dbReference type="PROSITE" id="PS51194">
    <property type="entry name" value="HELICASE_CTER"/>
    <property type="match status" value="1"/>
</dbReference>
<dbReference type="Pfam" id="PF01844">
    <property type="entry name" value="HNH"/>
    <property type="match status" value="1"/>
</dbReference>
<evidence type="ECO:0000256" key="1">
    <source>
        <dbReference type="ARBA" id="ARBA00022801"/>
    </source>
</evidence>
<dbReference type="Pfam" id="PF00176">
    <property type="entry name" value="SNF2-rel_dom"/>
    <property type="match status" value="1"/>
</dbReference>
<keyword evidence="6" id="KW-1185">Reference proteome</keyword>
<dbReference type="PANTHER" id="PTHR45766">
    <property type="entry name" value="DNA ANNEALING HELICASE AND ENDONUCLEASE ZRANB3 FAMILY MEMBER"/>
    <property type="match status" value="1"/>
</dbReference>
<gene>
    <name evidence="5" type="ORF">DCAR_0729885</name>
</gene>
<dbReference type="InterPro" id="IPR027417">
    <property type="entry name" value="P-loop_NTPase"/>
</dbReference>
<dbReference type="GO" id="GO:0004520">
    <property type="term" value="F:DNA endonuclease activity"/>
    <property type="evidence" value="ECO:0007669"/>
    <property type="project" value="TreeGrafter"/>
</dbReference>
<organism evidence="5 6">
    <name type="scientific">Daucus carota subsp. sativus</name>
    <name type="common">Carrot</name>
    <dbReference type="NCBI Taxonomy" id="79200"/>
    <lineage>
        <taxon>Eukaryota</taxon>
        <taxon>Viridiplantae</taxon>
        <taxon>Streptophyta</taxon>
        <taxon>Embryophyta</taxon>
        <taxon>Tracheophyta</taxon>
        <taxon>Spermatophyta</taxon>
        <taxon>Magnoliopsida</taxon>
        <taxon>eudicotyledons</taxon>
        <taxon>Gunneridae</taxon>
        <taxon>Pentapetalae</taxon>
        <taxon>asterids</taxon>
        <taxon>campanulids</taxon>
        <taxon>Apiales</taxon>
        <taxon>Apiaceae</taxon>
        <taxon>Apioideae</taxon>
        <taxon>Scandiceae</taxon>
        <taxon>Daucinae</taxon>
        <taxon>Daucus</taxon>
        <taxon>Daucus sect. Daucus</taxon>
    </lineage>
</organism>
<dbReference type="InterPro" id="IPR002711">
    <property type="entry name" value="HNH"/>
</dbReference>
<dbReference type="InterPro" id="IPR038718">
    <property type="entry name" value="SNF2-like_sf"/>
</dbReference>
<dbReference type="FunFam" id="3.40.50.10810:FF:000065">
    <property type="entry name" value="SNF2 DNA repair protein, putative"/>
    <property type="match status" value="1"/>
</dbReference>
<dbReference type="PANTHER" id="PTHR45766:SF5">
    <property type="entry name" value="SNF2 DOMAIN-CONTAINING PROTEIN _ HELICASE DOMAIN-CONTAINING PROTEIN _ HNH ENDONUCLEASE DOMAIN-CONTAINING PROTEIN"/>
    <property type="match status" value="1"/>
</dbReference>
<feature type="compositionally biased region" description="Polar residues" evidence="2">
    <location>
        <begin position="1119"/>
        <end position="1129"/>
    </location>
</feature>
<evidence type="ECO:0000259" key="4">
    <source>
        <dbReference type="PROSITE" id="PS51194"/>
    </source>
</evidence>
<dbReference type="Gene3D" id="1.10.30.50">
    <property type="match status" value="1"/>
</dbReference>
<reference evidence="5" key="2">
    <citation type="submission" date="2022-03" db="EMBL/GenBank/DDBJ databases">
        <title>Draft title - Genomic analysis of global carrot germplasm unveils the trajectory of domestication and the origin of high carotenoid orange carrot.</title>
        <authorList>
            <person name="Iorizzo M."/>
            <person name="Ellison S."/>
            <person name="Senalik D."/>
            <person name="Macko-Podgorni A."/>
            <person name="Grzebelus D."/>
            <person name="Bostan H."/>
            <person name="Rolling W."/>
            <person name="Curaba J."/>
            <person name="Simon P."/>
        </authorList>
    </citation>
    <scope>NUCLEOTIDE SEQUENCE</scope>
    <source>
        <tissue evidence="5">Leaf</tissue>
    </source>
</reference>
<evidence type="ECO:0000313" key="5">
    <source>
        <dbReference type="EMBL" id="WOH10416.1"/>
    </source>
</evidence>
<dbReference type="InterPro" id="IPR001650">
    <property type="entry name" value="Helicase_C-like"/>
</dbReference>
<dbReference type="GO" id="GO:0016787">
    <property type="term" value="F:hydrolase activity"/>
    <property type="evidence" value="ECO:0007669"/>
    <property type="project" value="UniProtKB-KW"/>
</dbReference>
<feature type="compositionally biased region" description="Basic and acidic residues" evidence="2">
    <location>
        <begin position="473"/>
        <end position="490"/>
    </location>
</feature>
<dbReference type="Gene3D" id="3.40.50.10810">
    <property type="entry name" value="Tandem AAA-ATPase domain"/>
    <property type="match status" value="1"/>
</dbReference>
<dbReference type="CDD" id="cd18793">
    <property type="entry name" value="SF2_C_SNF"/>
    <property type="match status" value="1"/>
</dbReference>
<dbReference type="Pfam" id="PF00271">
    <property type="entry name" value="Helicase_C"/>
    <property type="match status" value="1"/>
</dbReference>
<dbReference type="SMART" id="SM00490">
    <property type="entry name" value="HELICc"/>
    <property type="match status" value="1"/>
</dbReference>
<dbReference type="SMART" id="SM00487">
    <property type="entry name" value="DEXDc"/>
    <property type="match status" value="1"/>
</dbReference>
<dbReference type="EMBL" id="CP093349">
    <property type="protein sequence ID" value="WOH10416.1"/>
    <property type="molecule type" value="Genomic_DNA"/>
</dbReference>
<reference evidence="5" key="1">
    <citation type="journal article" date="2016" name="Nat. Genet.">
        <title>A high-quality carrot genome assembly provides new insights into carotenoid accumulation and asterid genome evolution.</title>
        <authorList>
            <person name="Iorizzo M."/>
            <person name="Ellison S."/>
            <person name="Senalik D."/>
            <person name="Zeng P."/>
            <person name="Satapoomin P."/>
            <person name="Huang J."/>
            <person name="Bowman M."/>
            <person name="Iovene M."/>
            <person name="Sanseverino W."/>
            <person name="Cavagnaro P."/>
            <person name="Yildiz M."/>
            <person name="Macko-Podgorni A."/>
            <person name="Moranska E."/>
            <person name="Grzebelus E."/>
            <person name="Grzebelus D."/>
            <person name="Ashrafi H."/>
            <person name="Zheng Z."/>
            <person name="Cheng S."/>
            <person name="Spooner D."/>
            <person name="Van Deynze A."/>
            <person name="Simon P."/>
        </authorList>
    </citation>
    <scope>NUCLEOTIDE SEQUENCE</scope>
    <source>
        <tissue evidence="5">Leaf</tissue>
    </source>
</reference>
<dbReference type="CDD" id="cd00085">
    <property type="entry name" value="HNHc"/>
    <property type="match status" value="1"/>
</dbReference>
<feature type="domain" description="Helicase C-terminal" evidence="4">
    <location>
        <begin position="534"/>
        <end position="684"/>
    </location>
</feature>
<feature type="region of interest" description="Disordered" evidence="2">
    <location>
        <begin position="1086"/>
        <end position="1144"/>
    </location>
</feature>
<feature type="compositionally biased region" description="Basic and acidic residues" evidence="2">
    <location>
        <begin position="1091"/>
        <end position="1102"/>
    </location>
</feature>
<accession>A0AAF1BBR7</accession>
<evidence type="ECO:0000313" key="6">
    <source>
        <dbReference type="Proteomes" id="UP000077755"/>
    </source>
</evidence>
<dbReference type="InterPro" id="IPR049730">
    <property type="entry name" value="SNF2/RAD54-like_C"/>
</dbReference>
<dbReference type="Gene3D" id="3.40.50.300">
    <property type="entry name" value="P-loop containing nucleotide triphosphate hydrolases"/>
    <property type="match status" value="1"/>
</dbReference>
<evidence type="ECO:0008006" key="7">
    <source>
        <dbReference type="Google" id="ProtNLM"/>
    </source>
</evidence>
<dbReference type="InterPro" id="IPR014001">
    <property type="entry name" value="Helicase_ATP-bd"/>
</dbReference>
<dbReference type="GO" id="GO:0043596">
    <property type="term" value="C:nuclear replication fork"/>
    <property type="evidence" value="ECO:0007669"/>
    <property type="project" value="TreeGrafter"/>
</dbReference>
<dbReference type="GO" id="GO:0008270">
    <property type="term" value="F:zinc ion binding"/>
    <property type="evidence" value="ECO:0007669"/>
    <property type="project" value="InterPro"/>
</dbReference>
<dbReference type="GO" id="GO:0031297">
    <property type="term" value="P:replication fork processing"/>
    <property type="evidence" value="ECO:0007669"/>
    <property type="project" value="TreeGrafter"/>
</dbReference>
<dbReference type="SUPFAM" id="SSF52540">
    <property type="entry name" value="P-loop containing nucleoside triphosphate hydrolases"/>
    <property type="match status" value="2"/>
</dbReference>
<feature type="domain" description="Helicase ATP-binding" evidence="3">
    <location>
        <begin position="214"/>
        <end position="378"/>
    </location>
</feature>
<protein>
    <recommendedName>
        <fullName evidence="7">DNA annealing helicase and endonuclease ZRANB3</fullName>
    </recommendedName>
</protein>
<dbReference type="Proteomes" id="UP000077755">
    <property type="component" value="Chromosome 7"/>
</dbReference>
<name>A0AAF1BBR7_DAUCS</name>
<dbReference type="InterPro" id="IPR003615">
    <property type="entry name" value="HNH_nuc"/>
</dbReference>
<dbReference type="AlphaFoldDB" id="A0AAF1BBR7"/>
<dbReference type="GO" id="GO:0005524">
    <property type="term" value="F:ATP binding"/>
    <property type="evidence" value="ECO:0007669"/>
    <property type="project" value="InterPro"/>
</dbReference>
<dbReference type="PROSITE" id="PS51192">
    <property type="entry name" value="HELICASE_ATP_BIND_1"/>
    <property type="match status" value="1"/>
</dbReference>